<accession>A0ABN7VHM4</accession>
<dbReference type="Proteomes" id="UP000789901">
    <property type="component" value="Unassembled WGS sequence"/>
</dbReference>
<organism evidence="1 2">
    <name type="scientific">Gigaspora margarita</name>
    <dbReference type="NCBI Taxonomy" id="4874"/>
    <lineage>
        <taxon>Eukaryota</taxon>
        <taxon>Fungi</taxon>
        <taxon>Fungi incertae sedis</taxon>
        <taxon>Mucoromycota</taxon>
        <taxon>Glomeromycotina</taxon>
        <taxon>Glomeromycetes</taxon>
        <taxon>Diversisporales</taxon>
        <taxon>Gigasporaceae</taxon>
        <taxon>Gigaspora</taxon>
    </lineage>
</organism>
<evidence type="ECO:0000313" key="1">
    <source>
        <dbReference type="EMBL" id="CAG8769348.1"/>
    </source>
</evidence>
<proteinExistence type="predicted"/>
<dbReference type="EMBL" id="CAJVQB010014581">
    <property type="protein sequence ID" value="CAG8769348.1"/>
    <property type="molecule type" value="Genomic_DNA"/>
</dbReference>
<name>A0ABN7VHM4_GIGMA</name>
<sequence>MGDLHLIFPTILNILHDALNSEIQIKCQIVQRIYKKLGDYWAILRNCCSISVVLDPTIKLLSFDDETAPIIRDLMYSIYARYSNENICSSSSSSTLFLVEDANNSRNYFRQFRNDKSKNNTHYVLEEYLTAIEENCNLLDFWKT</sequence>
<comment type="caution">
    <text evidence="1">The sequence shown here is derived from an EMBL/GenBank/DDBJ whole genome shotgun (WGS) entry which is preliminary data.</text>
</comment>
<gene>
    <name evidence="1" type="ORF">GMARGA_LOCUS18347</name>
</gene>
<reference evidence="1 2" key="1">
    <citation type="submission" date="2021-06" db="EMBL/GenBank/DDBJ databases">
        <authorList>
            <person name="Kallberg Y."/>
            <person name="Tangrot J."/>
            <person name="Rosling A."/>
        </authorList>
    </citation>
    <scope>NUCLEOTIDE SEQUENCE [LARGE SCALE GENOMIC DNA]</scope>
    <source>
        <strain evidence="1 2">120-4 pot B 10/14</strain>
    </source>
</reference>
<keyword evidence="2" id="KW-1185">Reference proteome</keyword>
<protein>
    <submittedName>
        <fullName evidence="1">36926_t:CDS:1</fullName>
    </submittedName>
</protein>
<evidence type="ECO:0000313" key="2">
    <source>
        <dbReference type="Proteomes" id="UP000789901"/>
    </source>
</evidence>